<evidence type="ECO:0000256" key="2">
    <source>
        <dbReference type="ARBA" id="ARBA00022475"/>
    </source>
</evidence>
<keyword evidence="5" id="KW-0812">Transmembrane</keyword>
<keyword evidence="10" id="KW-0594">Phospholipid biosynthesis</keyword>
<evidence type="ECO:0000256" key="4">
    <source>
        <dbReference type="ARBA" id="ARBA00022679"/>
    </source>
</evidence>
<evidence type="ECO:0000256" key="5">
    <source>
        <dbReference type="ARBA" id="ARBA00022692"/>
    </source>
</evidence>
<keyword evidence="9" id="KW-0472">Membrane</keyword>
<dbReference type="GO" id="GO:0032049">
    <property type="term" value="P:cardiolipin biosynthetic process"/>
    <property type="evidence" value="ECO:0007669"/>
    <property type="project" value="UniProtKB-UniRule"/>
</dbReference>
<gene>
    <name evidence="14" type="primary">cls</name>
    <name evidence="14" type="ORF">G3M56_012590</name>
</gene>
<dbReference type="KEGG" id="soa:G3M56_012590"/>
<dbReference type="Proteomes" id="UP000475117">
    <property type="component" value="Chromosome"/>
</dbReference>
<dbReference type="EMBL" id="CP066776">
    <property type="protein sequence ID" value="QQL44707.1"/>
    <property type="molecule type" value="Genomic_DNA"/>
</dbReference>
<keyword evidence="2" id="KW-1003">Cell membrane</keyword>
<keyword evidence="15" id="KW-1185">Reference proteome</keyword>
<dbReference type="SUPFAM" id="SSF56024">
    <property type="entry name" value="Phospholipase D/nuclease"/>
    <property type="match status" value="2"/>
</dbReference>
<keyword evidence="6" id="KW-0677">Repeat</keyword>
<evidence type="ECO:0000256" key="6">
    <source>
        <dbReference type="ARBA" id="ARBA00022737"/>
    </source>
</evidence>
<dbReference type="GO" id="GO:0005886">
    <property type="term" value="C:plasma membrane"/>
    <property type="evidence" value="ECO:0007669"/>
    <property type="project" value="UniProtKB-SubCell"/>
</dbReference>
<name>A0A6B3LE70_9BACT</name>
<dbReference type="PANTHER" id="PTHR21248:SF22">
    <property type="entry name" value="PHOSPHOLIPASE D"/>
    <property type="match status" value="1"/>
</dbReference>
<comment type="subcellular location">
    <subcellularLocation>
        <location evidence="1">Cell membrane</location>
    </subcellularLocation>
</comment>
<dbReference type="RefSeq" id="WP_164364267.1">
    <property type="nucleotide sequence ID" value="NZ_CP066776.1"/>
</dbReference>
<evidence type="ECO:0000256" key="12">
    <source>
        <dbReference type="NCBIfam" id="TIGR04265"/>
    </source>
</evidence>
<feature type="domain" description="PLD phosphodiesterase" evidence="13">
    <location>
        <begin position="215"/>
        <end position="242"/>
    </location>
</feature>
<organism evidence="14 15">
    <name type="scientific">Sulfuriroseicoccus oceanibius</name>
    <dbReference type="NCBI Taxonomy" id="2707525"/>
    <lineage>
        <taxon>Bacteria</taxon>
        <taxon>Pseudomonadati</taxon>
        <taxon>Verrucomicrobiota</taxon>
        <taxon>Verrucomicrobiia</taxon>
        <taxon>Verrucomicrobiales</taxon>
        <taxon>Verrucomicrobiaceae</taxon>
        <taxon>Sulfuriroseicoccus</taxon>
    </lineage>
</organism>
<feature type="domain" description="PLD phosphodiesterase" evidence="13">
    <location>
        <begin position="391"/>
        <end position="418"/>
    </location>
</feature>
<keyword evidence="11" id="KW-1208">Phospholipid metabolism</keyword>
<accession>A0A6B3LE70</accession>
<dbReference type="FunFam" id="3.30.870.10:FF:000014">
    <property type="entry name" value="Cardiolipin synthase"/>
    <property type="match status" value="1"/>
</dbReference>
<protein>
    <recommendedName>
        <fullName evidence="12">Cardiolipin synthase</fullName>
        <ecNumber evidence="12">2.7.8.-</ecNumber>
    </recommendedName>
</protein>
<evidence type="ECO:0000256" key="1">
    <source>
        <dbReference type="ARBA" id="ARBA00004236"/>
    </source>
</evidence>
<evidence type="ECO:0000256" key="11">
    <source>
        <dbReference type="ARBA" id="ARBA00023264"/>
    </source>
</evidence>
<dbReference type="CDD" id="cd09155">
    <property type="entry name" value="PLDc_PaCLS_like_1"/>
    <property type="match status" value="1"/>
</dbReference>
<dbReference type="InterPro" id="IPR001736">
    <property type="entry name" value="PLipase_D/transphosphatidylase"/>
</dbReference>
<evidence type="ECO:0000313" key="15">
    <source>
        <dbReference type="Proteomes" id="UP000475117"/>
    </source>
</evidence>
<dbReference type="EC" id="2.7.8.-" evidence="12"/>
<dbReference type="InterPro" id="IPR022924">
    <property type="entry name" value="Cardiolipin_synthase"/>
</dbReference>
<evidence type="ECO:0000256" key="10">
    <source>
        <dbReference type="ARBA" id="ARBA00023209"/>
    </source>
</evidence>
<keyword evidence="4" id="KW-0808">Transferase</keyword>
<dbReference type="Pfam" id="PF13091">
    <property type="entry name" value="PLDc_2"/>
    <property type="match status" value="2"/>
</dbReference>
<evidence type="ECO:0000256" key="8">
    <source>
        <dbReference type="ARBA" id="ARBA00023098"/>
    </source>
</evidence>
<proteinExistence type="predicted"/>
<dbReference type="InterPro" id="IPR025202">
    <property type="entry name" value="PLD-like_dom"/>
</dbReference>
<dbReference type="GO" id="GO:0008808">
    <property type="term" value="F:cardiolipin synthase activity"/>
    <property type="evidence" value="ECO:0007669"/>
    <property type="project" value="UniProtKB-UniRule"/>
</dbReference>
<dbReference type="PANTHER" id="PTHR21248">
    <property type="entry name" value="CARDIOLIPIN SYNTHASE"/>
    <property type="match status" value="1"/>
</dbReference>
<dbReference type="PROSITE" id="PS50035">
    <property type="entry name" value="PLD"/>
    <property type="match status" value="2"/>
</dbReference>
<reference evidence="14 15" key="1">
    <citation type="submission" date="2020-12" db="EMBL/GenBank/DDBJ databases">
        <title>Sulforoseuscoccus oceanibium gen. nov., sp. nov., a representative of the phylum Verrucomicrobia with special cytoplasmic membrane, and proposal of Sulforoseuscoccusaceae fam. nov.</title>
        <authorList>
            <person name="Xi F."/>
        </authorList>
    </citation>
    <scope>NUCLEOTIDE SEQUENCE [LARGE SCALE GENOMIC DNA]</scope>
    <source>
        <strain evidence="14 15">T37</strain>
    </source>
</reference>
<dbReference type="SMART" id="SM00155">
    <property type="entry name" value="PLDc"/>
    <property type="match status" value="2"/>
</dbReference>
<keyword evidence="3" id="KW-0444">Lipid biosynthesis</keyword>
<evidence type="ECO:0000256" key="9">
    <source>
        <dbReference type="ARBA" id="ARBA00023136"/>
    </source>
</evidence>
<sequence length="478" mass="53123">MSKKRKTVATAIVITFHIAGALSSVNAIMTTRTAQGAIAWAVALNTFPYGTVPAYWIFGRDEFKGYVVARRDDTFATQPAANQLMEALRSEELAARNVGPRGAILEKLAMLPFTRGNQVDLLIDGEATFDAIFDAIDNAEDYILVQFYILRDDELGTQLKNKLLTKAKQGVRVYVLFDEIGSYGLPESYLTDLRAGGVKISRFHSQKGDTNRFQLNFRNHRKIVIVDGHVAFVGGHNVGDEYLGKDPEMSPWRDTHVAVRGPAVQCIQIPFGEDWHWATGEALYDLNWTPVAAPDGQQEVLSLATGPADPLETCTLFFLDAINSATERLWIASPYFVPDEQFVSALQLASLRGVDVRILIPEEADSTLVWLSSFSYLDAMEKAGIRTFRYQPGFLHQKVLLVDDDFASVGTANFDNRSFRLNFEITIAVHDSTFAAQVATMLETDLEKSVEASAADFNEAPFYKRLASRFARLLAPVQ</sequence>
<dbReference type="NCBIfam" id="TIGR04265">
    <property type="entry name" value="bac_cardiolipin"/>
    <property type="match status" value="1"/>
</dbReference>
<evidence type="ECO:0000313" key="14">
    <source>
        <dbReference type="EMBL" id="QQL44707.1"/>
    </source>
</evidence>
<evidence type="ECO:0000256" key="7">
    <source>
        <dbReference type="ARBA" id="ARBA00022989"/>
    </source>
</evidence>
<evidence type="ECO:0000256" key="3">
    <source>
        <dbReference type="ARBA" id="ARBA00022516"/>
    </source>
</evidence>
<keyword evidence="7" id="KW-1133">Transmembrane helix</keyword>
<dbReference type="AlphaFoldDB" id="A0A6B3LE70"/>
<dbReference type="CDD" id="cd09161">
    <property type="entry name" value="PLDc_PaCLS_like_2"/>
    <property type="match status" value="1"/>
</dbReference>
<keyword evidence="8" id="KW-0443">Lipid metabolism</keyword>
<evidence type="ECO:0000259" key="13">
    <source>
        <dbReference type="PROSITE" id="PS50035"/>
    </source>
</evidence>
<dbReference type="Gene3D" id="3.30.870.10">
    <property type="entry name" value="Endonuclease Chain A"/>
    <property type="match status" value="2"/>
</dbReference>